<evidence type="ECO:0000256" key="3">
    <source>
        <dbReference type="ARBA" id="ARBA00022729"/>
    </source>
</evidence>
<protein>
    <submittedName>
        <fullName evidence="8">LPXTG cell wall anchor domain-containing protein</fullName>
    </submittedName>
</protein>
<evidence type="ECO:0000256" key="6">
    <source>
        <dbReference type="SAM" id="MobiDB-lite"/>
    </source>
</evidence>
<dbReference type="SUPFAM" id="SSF55797">
    <property type="entry name" value="PR-1-like"/>
    <property type="match status" value="1"/>
</dbReference>
<dbReference type="OrthoDB" id="2216376at2"/>
<evidence type="ECO:0000256" key="1">
    <source>
        <dbReference type="ARBA" id="ARBA00022512"/>
    </source>
</evidence>
<proteinExistence type="predicted"/>
<name>A0A4Z1DZC5_9STRE</name>
<feature type="domain" description="Gram-positive cocci surface proteins LPxTG" evidence="7">
    <location>
        <begin position="723"/>
        <end position="754"/>
    </location>
</feature>
<evidence type="ECO:0000313" key="8">
    <source>
        <dbReference type="EMBL" id="TGN92869.1"/>
    </source>
</evidence>
<evidence type="ECO:0000313" key="9">
    <source>
        <dbReference type="Proteomes" id="UP000297986"/>
    </source>
</evidence>
<keyword evidence="4" id="KW-0572">Peptidoglycan-anchor</keyword>
<evidence type="ECO:0000256" key="2">
    <source>
        <dbReference type="ARBA" id="ARBA00022525"/>
    </source>
</evidence>
<evidence type="ECO:0000259" key="7">
    <source>
        <dbReference type="PROSITE" id="PS50847"/>
    </source>
</evidence>
<organism evidence="8 9">
    <name type="scientific">Streptococcus rubneri</name>
    <dbReference type="NCBI Taxonomy" id="1234680"/>
    <lineage>
        <taxon>Bacteria</taxon>
        <taxon>Bacillati</taxon>
        <taxon>Bacillota</taxon>
        <taxon>Bacilli</taxon>
        <taxon>Lactobacillales</taxon>
        <taxon>Streptococcaceae</taxon>
        <taxon>Streptococcus</taxon>
    </lineage>
</organism>
<dbReference type="SUPFAM" id="SSF57997">
    <property type="entry name" value="Tropomyosin"/>
    <property type="match status" value="1"/>
</dbReference>
<keyword evidence="2" id="KW-0964">Secreted</keyword>
<dbReference type="PROSITE" id="PS50847">
    <property type="entry name" value="GRAM_POS_ANCHORING"/>
    <property type="match status" value="1"/>
</dbReference>
<reference evidence="8 9" key="1">
    <citation type="submission" date="2019-04" db="EMBL/GenBank/DDBJ databases">
        <title>Genome sequencing of Streptococcus rubneri DSM 26920(T).</title>
        <authorList>
            <person name="Kook J.-K."/>
            <person name="Park S.-N."/>
            <person name="Lim Y.K."/>
        </authorList>
    </citation>
    <scope>NUCLEOTIDE SEQUENCE [LARGE SCALE GENOMIC DNA]</scope>
    <source>
        <strain evidence="8 9">DSM 26920</strain>
    </source>
</reference>
<dbReference type="EMBL" id="SRRP01000001">
    <property type="protein sequence ID" value="TGN92869.1"/>
    <property type="molecule type" value="Genomic_DNA"/>
</dbReference>
<dbReference type="Pfam" id="PF00746">
    <property type="entry name" value="Gram_pos_anchor"/>
    <property type="match status" value="1"/>
</dbReference>
<gene>
    <name evidence="8" type="ORF">E5S68_03120</name>
</gene>
<dbReference type="Pfam" id="PF00188">
    <property type="entry name" value="CAP"/>
    <property type="match status" value="1"/>
</dbReference>
<accession>A0A4Z1DZC5</accession>
<feature type="coiled-coil region" evidence="5">
    <location>
        <begin position="467"/>
        <end position="652"/>
    </location>
</feature>
<sequence length="754" mass="82287">MGKKLGKSVFTTGVAATTLFSGMLGHKAHAEELVQNENKDNQSTGISGNKPTLADVENLNDHVVEAESQVNSQRESLSKAQDEFNQAREDVQNAETGLEEAETNVEDATPNAIARAENDIKVAEAMVTIEEDKVRQASEAEDQLTAAIKEQENKVAAQQLLVDVAQNELNQAKQPTNNDEAVLANARAVVAQAQAELENAQAVLANLQAEQAKVPEVLSQANVEVGNAQARVTELSNQIAAKEATLNVAREVAAVSPGNLQQTTYESLLQEWANSGDPQAVQALALYRRGREEDQLSGGSSVTLDNNLRALEIVDAINQYRRQAGLPDLLVDPYQFPASQIQAEYFAANEAHMFKYQANENVAWGFTPQEAAAFWYSEKDLYQRVAAQYGLPTDETQLDANQIYMKVGADVFARIGHYVQMMGNQFNSVSVAYDPAHQISEAAFLNSSGQLFSTAELAQRLRSGANASTTTADVKALENEIATLRVERTNQASRIDILSARLQDVKNSVLNNEQVINQAKTKVQEALAKRQLATTQVAEAEESLAVSRARILSSVTPKEEALEKANQALASAQAHLLELQNQEKQTFAKVQAAQAELQKAKDRLTAAKERLDLLKNAPELLIRARAVMATAKANLEDKKDKLEKEFETFMAYQETATSLKAQFDDLVSRVDPAVLASSRFATEPVEKEQPAYQGQVSLVGVTTQATDPTSNKQEVESEQLKELPNTGSKSNDWSLAGFLLAILSFFGLGKKRKS</sequence>
<evidence type="ECO:0000256" key="5">
    <source>
        <dbReference type="SAM" id="Coils"/>
    </source>
</evidence>
<dbReference type="Proteomes" id="UP000297986">
    <property type="component" value="Unassembled WGS sequence"/>
</dbReference>
<dbReference type="NCBIfam" id="TIGR01167">
    <property type="entry name" value="LPXTG_anchor"/>
    <property type="match status" value="1"/>
</dbReference>
<dbReference type="InterPro" id="IPR014044">
    <property type="entry name" value="CAP_dom"/>
</dbReference>
<comment type="caution">
    <text evidence="8">The sequence shown here is derived from an EMBL/GenBank/DDBJ whole genome shotgun (WGS) entry which is preliminary data.</text>
</comment>
<feature type="region of interest" description="Disordered" evidence="6">
    <location>
        <begin position="703"/>
        <end position="728"/>
    </location>
</feature>
<keyword evidence="1" id="KW-0134">Cell wall</keyword>
<feature type="compositionally biased region" description="Polar residues" evidence="6">
    <location>
        <begin position="703"/>
        <end position="712"/>
    </location>
</feature>
<dbReference type="RefSeq" id="WP_135783089.1">
    <property type="nucleotide sequence ID" value="NZ_MRXY01000010.1"/>
</dbReference>
<evidence type="ECO:0000256" key="4">
    <source>
        <dbReference type="ARBA" id="ARBA00023088"/>
    </source>
</evidence>
<keyword evidence="3" id="KW-0732">Signal</keyword>
<keyword evidence="5" id="KW-0175">Coiled coil</keyword>
<dbReference type="Gene3D" id="3.40.33.10">
    <property type="entry name" value="CAP"/>
    <property type="match status" value="1"/>
</dbReference>
<dbReference type="InterPro" id="IPR019931">
    <property type="entry name" value="LPXTG_anchor"/>
</dbReference>
<feature type="coiled-coil region" evidence="5">
    <location>
        <begin position="56"/>
        <end position="252"/>
    </location>
</feature>
<dbReference type="AlphaFoldDB" id="A0A4Z1DZC5"/>
<keyword evidence="9" id="KW-1185">Reference proteome</keyword>
<dbReference type="InterPro" id="IPR035940">
    <property type="entry name" value="CAP_sf"/>
</dbReference>